<feature type="domain" description="Carboxymuconolactone decarboxylase-like" evidence="1">
    <location>
        <begin position="30"/>
        <end position="108"/>
    </location>
</feature>
<dbReference type="RefSeq" id="WP_276727106.1">
    <property type="nucleotide sequence ID" value="NZ_JAFKMR010000009.1"/>
</dbReference>
<proteinExistence type="predicted"/>
<dbReference type="InterPro" id="IPR004675">
    <property type="entry name" value="AhpD_core"/>
</dbReference>
<dbReference type="Gene3D" id="1.20.1290.10">
    <property type="entry name" value="AhpD-like"/>
    <property type="match status" value="1"/>
</dbReference>
<name>A0A8I1MUB1_THIA3</name>
<dbReference type="SUPFAM" id="SSF69118">
    <property type="entry name" value="AhpD-like"/>
    <property type="match status" value="1"/>
</dbReference>
<dbReference type="NCBIfam" id="TIGR00778">
    <property type="entry name" value="ahpD_dom"/>
    <property type="match status" value="1"/>
</dbReference>
<organism evidence="2 3">
    <name type="scientific">Thiomonas arsenitoxydans (strain DSM 22701 / CIP 110005 / 3As)</name>
    <dbReference type="NCBI Taxonomy" id="426114"/>
    <lineage>
        <taxon>Bacteria</taxon>
        <taxon>Pseudomonadati</taxon>
        <taxon>Pseudomonadota</taxon>
        <taxon>Betaproteobacteria</taxon>
        <taxon>Burkholderiales</taxon>
        <taxon>Thiomonas</taxon>
    </lineage>
</organism>
<sequence length="120" mass="12848">MNDSVHNGMDVSMRDFKMGMGMMNREAASTMKAFAAFMGEALGDGVLDAKTKELIALGMAITARCVYCIGIHVEKSLRAGVSHAEIVEVCKVAIVMGGGPAMTYIAEVKKALDLFEQDRA</sequence>
<evidence type="ECO:0000313" key="2">
    <source>
        <dbReference type="EMBL" id="MBN8742960.1"/>
    </source>
</evidence>
<dbReference type="InterPro" id="IPR003779">
    <property type="entry name" value="CMD-like"/>
</dbReference>
<dbReference type="AlphaFoldDB" id="A0A8I1MUB1"/>
<dbReference type="EMBL" id="JAFKMR010000009">
    <property type="protein sequence ID" value="MBN8742960.1"/>
    <property type="molecule type" value="Genomic_DNA"/>
</dbReference>
<accession>A0A8I1MUB1</accession>
<comment type="caution">
    <text evidence="2">The sequence shown here is derived from an EMBL/GenBank/DDBJ whole genome shotgun (WGS) entry which is preliminary data.</text>
</comment>
<gene>
    <name evidence="2" type="ORF">J0I24_01490</name>
</gene>
<dbReference type="InterPro" id="IPR029032">
    <property type="entry name" value="AhpD-like"/>
</dbReference>
<dbReference type="GO" id="GO:0051920">
    <property type="term" value="F:peroxiredoxin activity"/>
    <property type="evidence" value="ECO:0007669"/>
    <property type="project" value="InterPro"/>
</dbReference>
<evidence type="ECO:0000313" key="3">
    <source>
        <dbReference type="Proteomes" id="UP000664800"/>
    </source>
</evidence>
<dbReference type="Pfam" id="PF02627">
    <property type="entry name" value="CMD"/>
    <property type="match status" value="1"/>
</dbReference>
<dbReference type="PANTHER" id="PTHR33930:SF2">
    <property type="entry name" value="BLR3452 PROTEIN"/>
    <property type="match status" value="1"/>
</dbReference>
<dbReference type="PANTHER" id="PTHR33930">
    <property type="entry name" value="ALKYL HYDROPEROXIDE REDUCTASE AHPD"/>
    <property type="match status" value="1"/>
</dbReference>
<reference evidence="2" key="1">
    <citation type="submission" date="2021-02" db="EMBL/GenBank/DDBJ databases">
        <title>Thiocyanate and organic carbon inputs drive convergent selection for specific autotrophic Afipia and Thiobacillus strains within complex microbiomes.</title>
        <authorList>
            <person name="Huddy R.J."/>
            <person name="Sachdeva R."/>
            <person name="Kadzinga F."/>
            <person name="Kantor R.S."/>
            <person name="Harrison S.T.L."/>
            <person name="Banfield J.F."/>
        </authorList>
    </citation>
    <scope>NUCLEOTIDE SEQUENCE</scope>
    <source>
        <strain evidence="2">SCN18_13_7_16_R3_B_64_19</strain>
    </source>
</reference>
<dbReference type="Proteomes" id="UP000664800">
    <property type="component" value="Unassembled WGS sequence"/>
</dbReference>
<protein>
    <submittedName>
        <fullName evidence="2">Carboxymuconolactone decarboxylase family protein</fullName>
    </submittedName>
</protein>
<evidence type="ECO:0000259" key="1">
    <source>
        <dbReference type="Pfam" id="PF02627"/>
    </source>
</evidence>